<dbReference type="InterPro" id="IPR045078">
    <property type="entry name" value="TST/MPST-like"/>
</dbReference>
<dbReference type="CDD" id="cd01448">
    <property type="entry name" value="TST_Repeat_1"/>
    <property type="match status" value="1"/>
</dbReference>
<evidence type="ECO:0000256" key="1">
    <source>
        <dbReference type="ARBA" id="ARBA00022679"/>
    </source>
</evidence>
<evidence type="ECO:0000313" key="5">
    <source>
        <dbReference type="Proteomes" id="UP001608902"/>
    </source>
</evidence>
<evidence type="ECO:0000259" key="3">
    <source>
        <dbReference type="PROSITE" id="PS50206"/>
    </source>
</evidence>
<dbReference type="EMBL" id="JBGFUD010000905">
    <property type="protein sequence ID" value="MFH4975440.1"/>
    <property type="molecule type" value="Genomic_DNA"/>
</dbReference>
<keyword evidence="1" id="KW-0808">Transferase</keyword>
<dbReference type="PANTHER" id="PTHR11364">
    <property type="entry name" value="THIOSULFATE SULFERTANSFERASE"/>
    <property type="match status" value="1"/>
</dbReference>
<protein>
    <recommendedName>
        <fullName evidence="3">Rhodanese domain-containing protein</fullName>
    </recommendedName>
</protein>
<dbReference type="InterPro" id="IPR001763">
    <property type="entry name" value="Rhodanese-like_dom"/>
</dbReference>
<evidence type="ECO:0000256" key="2">
    <source>
        <dbReference type="ARBA" id="ARBA00022737"/>
    </source>
</evidence>
<sequence length="350" mass="39585">MLLRQSVQHKFSLSIIVPRSRGVSIIASNLMHLKPFVEFATVSSILKKGGFKSDGYRLLDCTYPRSLVANRETIGKKFKGEFEKLLSQKTIGRQIYLKLHIPSAVHVDLDIATYPTKYARYAQYPPNVFQEYARLLGLNSNDHIITYGRDGFYGMVVASRVAWLFKSYGHEKVSVLNGLFEQWEKHGGEVSSKVEEPKRGNWKPMPLKEKVTITFDEMHENKNFFNNLHSINLLDCRPREQFNGDENSNLPADVPGCHVEGSINTPAKEVLDKDGFLKSDHDICEWLTSCGYNSHKPTTTICVRGLQASLLAMVLSHVHPTHPIQLYSGSLEELSLRQPSIIAGGKHFKK</sequence>
<dbReference type="Pfam" id="PF00581">
    <property type="entry name" value="Rhodanese"/>
    <property type="match status" value="1"/>
</dbReference>
<evidence type="ECO:0000313" key="4">
    <source>
        <dbReference type="EMBL" id="MFH4975440.1"/>
    </source>
</evidence>
<keyword evidence="2" id="KW-0677">Repeat</keyword>
<feature type="domain" description="Rhodanese" evidence="3">
    <location>
        <begin position="96"/>
        <end position="192"/>
    </location>
</feature>
<keyword evidence="5" id="KW-1185">Reference proteome</keyword>
<dbReference type="SMART" id="SM00450">
    <property type="entry name" value="RHOD"/>
    <property type="match status" value="2"/>
</dbReference>
<proteinExistence type="predicted"/>
<dbReference type="PROSITE" id="PS50206">
    <property type="entry name" value="RHODANESE_3"/>
    <property type="match status" value="2"/>
</dbReference>
<gene>
    <name evidence="4" type="ORF">AB6A40_002149</name>
</gene>
<reference evidence="4 5" key="1">
    <citation type="submission" date="2024-08" db="EMBL/GenBank/DDBJ databases">
        <title>Gnathostoma spinigerum genome.</title>
        <authorList>
            <person name="Gonzalez-Bertolin B."/>
            <person name="Monzon S."/>
            <person name="Zaballos A."/>
            <person name="Jimenez P."/>
            <person name="Dekumyoy P."/>
            <person name="Varona S."/>
            <person name="Cuesta I."/>
            <person name="Sumanam S."/>
            <person name="Adisakwattana P."/>
            <person name="Gasser R.B."/>
            <person name="Hernandez-Gonzalez A."/>
            <person name="Young N.D."/>
            <person name="Perteguer M.J."/>
        </authorList>
    </citation>
    <scope>NUCLEOTIDE SEQUENCE [LARGE SCALE GENOMIC DNA]</scope>
    <source>
        <strain evidence="4">AL3</strain>
        <tissue evidence="4">Liver</tissue>
    </source>
</reference>
<dbReference type="AlphaFoldDB" id="A0ABD6E5V2"/>
<dbReference type="Proteomes" id="UP001608902">
    <property type="component" value="Unassembled WGS sequence"/>
</dbReference>
<name>A0ABD6E5V2_9BILA</name>
<organism evidence="4 5">
    <name type="scientific">Gnathostoma spinigerum</name>
    <dbReference type="NCBI Taxonomy" id="75299"/>
    <lineage>
        <taxon>Eukaryota</taxon>
        <taxon>Metazoa</taxon>
        <taxon>Ecdysozoa</taxon>
        <taxon>Nematoda</taxon>
        <taxon>Chromadorea</taxon>
        <taxon>Rhabditida</taxon>
        <taxon>Spirurina</taxon>
        <taxon>Gnathostomatomorpha</taxon>
        <taxon>Gnathostomatoidea</taxon>
        <taxon>Gnathostomatidae</taxon>
        <taxon>Gnathostoma</taxon>
    </lineage>
</organism>
<dbReference type="InterPro" id="IPR036873">
    <property type="entry name" value="Rhodanese-like_dom_sf"/>
</dbReference>
<dbReference type="GO" id="GO:0016740">
    <property type="term" value="F:transferase activity"/>
    <property type="evidence" value="ECO:0007669"/>
    <property type="project" value="UniProtKB-KW"/>
</dbReference>
<dbReference type="Gene3D" id="3.40.250.10">
    <property type="entry name" value="Rhodanese-like domain"/>
    <property type="match status" value="2"/>
</dbReference>
<dbReference type="SUPFAM" id="SSF52821">
    <property type="entry name" value="Rhodanese/Cell cycle control phosphatase"/>
    <property type="match status" value="2"/>
</dbReference>
<comment type="caution">
    <text evidence="4">The sequence shown here is derived from an EMBL/GenBank/DDBJ whole genome shotgun (WGS) entry which is preliminary data.</text>
</comment>
<feature type="domain" description="Rhodanese" evidence="3">
    <location>
        <begin position="227"/>
        <end position="343"/>
    </location>
</feature>
<accession>A0ABD6E5V2</accession>
<dbReference type="PANTHER" id="PTHR11364:SF7">
    <property type="entry name" value="THIOSULFATE SULFURTRANSFERASE MPST-1-RELATED"/>
    <property type="match status" value="1"/>
</dbReference>